<dbReference type="STRING" id="341036.SAMN05660649_03169"/>
<evidence type="ECO:0000256" key="1">
    <source>
        <dbReference type="SAM" id="SignalP"/>
    </source>
</evidence>
<dbReference type="AlphaFoldDB" id="A0A1I2VZS9"/>
<sequence length="89" mass="9943">MKTTKTIMKFLAIAVASCLMLGAAGCSLLDNVEKDKVLDAYNDVIQFAGKATLTSKELCKKLKKHLYQMLNDHPNLKKAWLCFDHDILA</sequence>
<evidence type="ECO:0000313" key="2">
    <source>
        <dbReference type="EMBL" id="SFG92801.1"/>
    </source>
</evidence>
<keyword evidence="1" id="KW-0732">Signal</keyword>
<reference evidence="3" key="1">
    <citation type="submission" date="2016-10" db="EMBL/GenBank/DDBJ databases">
        <authorList>
            <person name="Varghese N."/>
            <person name="Submissions S."/>
        </authorList>
    </citation>
    <scope>NUCLEOTIDE SEQUENCE [LARGE SCALE GENOMIC DNA]</scope>
    <source>
        <strain evidence="3">DSM 17038</strain>
    </source>
</reference>
<accession>A0A1I2VZS9</accession>
<gene>
    <name evidence="2" type="ORF">SAMN05660649_03169</name>
</gene>
<evidence type="ECO:0000313" key="3">
    <source>
        <dbReference type="Proteomes" id="UP000199337"/>
    </source>
</evidence>
<organism evidence="2 3">
    <name type="scientific">Desulfotruncus arcticus DSM 17038</name>
    <dbReference type="NCBI Taxonomy" id="1121424"/>
    <lineage>
        <taxon>Bacteria</taxon>
        <taxon>Bacillati</taxon>
        <taxon>Bacillota</taxon>
        <taxon>Clostridia</taxon>
        <taxon>Eubacteriales</taxon>
        <taxon>Desulfallaceae</taxon>
        <taxon>Desulfotruncus</taxon>
    </lineage>
</organism>
<dbReference type="Proteomes" id="UP000199337">
    <property type="component" value="Unassembled WGS sequence"/>
</dbReference>
<proteinExistence type="predicted"/>
<dbReference type="EMBL" id="FOOX01000012">
    <property type="protein sequence ID" value="SFG92801.1"/>
    <property type="molecule type" value="Genomic_DNA"/>
</dbReference>
<protein>
    <submittedName>
        <fullName evidence="2">Uncharacterized protein</fullName>
    </submittedName>
</protein>
<feature type="signal peptide" evidence="1">
    <location>
        <begin position="1"/>
        <end position="23"/>
    </location>
</feature>
<dbReference type="OrthoDB" id="1783168at2"/>
<dbReference type="RefSeq" id="WP_092472352.1">
    <property type="nucleotide sequence ID" value="NZ_FOOX01000012.1"/>
</dbReference>
<name>A0A1I2VZS9_9FIRM</name>
<feature type="chain" id="PRO_5039055398" evidence="1">
    <location>
        <begin position="24"/>
        <end position="89"/>
    </location>
</feature>
<dbReference type="PROSITE" id="PS51257">
    <property type="entry name" value="PROKAR_LIPOPROTEIN"/>
    <property type="match status" value="1"/>
</dbReference>
<keyword evidence="3" id="KW-1185">Reference proteome</keyword>